<evidence type="ECO:0000259" key="2">
    <source>
        <dbReference type="Pfam" id="PF12697"/>
    </source>
</evidence>
<dbReference type="InterPro" id="IPR029058">
    <property type="entry name" value="AB_hydrolase_fold"/>
</dbReference>
<reference evidence="3" key="1">
    <citation type="journal article" date="2015" name="Genome Announc.">
        <title>Draft Genome Sequences of Anaerolinea thermolimosa IMO-1, Bellilinea caldifistulae GOMI-1, Leptolinea tardivitalis YMTK-2, Levilinea saccharolytica KIBI-1, Longilinea arvoryzae KOME-1, Previously Described as Members of the Class Anaerolineae (Chloroflexi).</title>
        <authorList>
            <person name="Matsuura N."/>
            <person name="Tourlousse M.D."/>
            <person name="Ohashi A."/>
            <person name="Hugenholtz P."/>
            <person name="Sekiguchi Y."/>
        </authorList>
    </citation>
    <scope>NUCLEOTIDE SEQUENCE</scope>
    <source>
        <strain evidence="3">KIBI-1</strain>
    </source>
</reference>
<dbReference type="RefSeq" id="WP_082142945.1">
    <property type="nucleotide sequence ID" value="NZ_BBXZ01000165.1"/>
</dbReference>
<dbReference type="PANTHER" id="PTHR43798">
    <property type="entry name" value="MONOACYLGLYCEROL LIPASE"/>
    <property type="match status" value="1"/>
</dbReference>
<keyword evidence="1 3" id="KW-0378">Hydrolase</keyword>
<dbReference type="InterPro" id="IPR050266">
    <property type="entry name" value="AB_hydrolase_sf"/>
</dbReference>
<gene>
    <name evidence="3" type="ORF">LSAC_03101</name>
</gene>
<proteinExistence type="predicted"/>
<organism evidence="3">
    <name type="scientific">Levilinea saccharolytica</name>
    <dbReference type="NCBI Taxonomy" id="229921"/>
    <lineage>
        <taxon>Bacteria</taxon>
        <taxon>Bacillati</taxon>
        <taxon>Chloroflexota</taxon>
        <taxon>Anaerolineae</taxon>
        <taxon>Anaerolineales</taxon>
        <taxon>Anaerolineaceae</taxon>
        <taxon>Levilinea</taxon>
    </lineage>
</organism>
<evidence type="ECO:0000313" key="3">
    <source>
        <dbReference type="EMBL" id="GAP19201.1"/>
    </source>
</evidence>
<feature type="domain" description="AB hydrolase-1" evidence="2">
    <location>
        <begin position="23"/>
        <end position="239"/>
    </location>
</feature>
<sequence>MPEAAGIAYSRVNQGAETGRPPVVLIHGAGSSHLFWPGEFRRMAGWDVYALDLPGHGRSGGAARQSVGEYARQVLEWMKALGMFRAALVGHSLGGAVALQLALEHPDRAAALALLCSAAFFDVPPLFLDLLDNQKMPEPALNWLSERLVQAETPEAVSERVFAEVRKVRQGVLIADWRACAQFDCRSRLRRCYVHTWAAAGKRDRLLTPAAASGLRAMPNAAVQVYPAAGHLLPLEQPQHCAADLQQFLRSCLGAKGDSPG</sequence>
<dbReference type="Pfam" id="PF12697">
    <property type="entry name" value="Abhydrolase_6"/>
    <property type="match status" value="1"/>
</dbReference>
<name>A0A0M8JPH6_9CHLR</name>
<dbReference type="InterPro" id="IPR000073">
    <property type="entry name" value="AB_hydrolase_1"/>
</dbReference>
<dbReference type="GO" id="GO:0016020">
    <property type="term" value="C:membrane"/>
    <property type="evidence" value="ECO:0007669"/>
    <property type="project" value="TreeGrafter"/>
</dbReference>
<dbReference type="PANTHER" id="PTHR43798:SF31">
    <property type="entry name" value="AB HYDROLASE SUPERFAMILY PROTEIN YCLE"/>
    <property type="match status" value="1"/>
</dbReference>
<protein>
    <submittedName>
        <fullName evidence="3">Predicted hydrolase</fullName>
    </submittedName>
</protein>
<dbReference type="SUPFAM" id="SSF53474">
    <property type="entry name" value="alpha/beta-Hydrolases"/>
    <property type="match status" value="1"/>
</dbReference>
<evidence type="ECO:0000256" key="1">
    <source>
        <dbReference type="ARBA" id="ARBA00022801"/>
    </source>
</evidence>
<dbReference type="GO" id="GO:0016787">
    <property type="term" value="F:hydrolase activity"/>
    <property type="evidence" value="ECO:0007669"/>
    <property type="project" value="UniProtKB-KW"/>
</dbReference>
<accession>A0A0M8JPH6</accession>
<dbReference type="OrthoDB" id="9775557at2"/>
<dbReference type="AlphaFoldDB" id="A0A0M8JPH6"/>
<dbReference type="EMBL" id="DF967975">
    <property type="protein sequence ID" value="GAP19201.1"/>
    <property type="molecule type" value="Genomic_DNA"/>
</dbReference>
<dbReference type="Gene3D" id="3.40.50.1820">
    <property type="entry name" value="alpha/beta hydrolase"/>
    <property type="match status" value="1"/>
</dbReference>
<dbReference type="PRINTS" id="PR00111">
    <property type="entry name" value="ABHYDROLASE"/>
</dbReference>